<dbReference type="Gene3D" id="3.20.20.70">
    <property type="entry name" value="Aldolase class I"/>
    <property type="match status" value="1"/>
</dbReference>
<evidence type="ECO:0000313" key="16">
    <source>
        <dbReference type="EMBL" id="EFO80780.1"/>
    </source>
</evidence>
<keyword evidence="6" id="KW-0662">Pyridine nucleotide biosynthesis</keyword>
<feature type="binding site" evidence="13">
    <location>
        <position position="156"/>
    </location>
    <ligand>
        <name>substrate</name>
    </ligand>
</feature>
<dbReference type="InterPro" id="IPR027277">
    <property type="entry name" value="NadC/ModD"/>
</dbReference>
<evidence type="ECO:0000259" key="15">
    <source>
        <dbReference type="Pfam" id="PF02749"/>
    </source>
</evidence>
<feature type="binding site" evidence="13">
    <location>
        <begin position="132"/>
        <end position="134"/>
    </location>
    <ligand>
        <name>substrate</name>
    </ligand>
</feature>
<dbReference type="PANTHER" id="PTHR32179:SF3">
    <property type="entry name" value="NICOTINATE-NUCLEOTIDE PYROPHOSPHORYLASE [CARBOXYLATING]"/>
    <property type="match status" value="1"/>
</dbReference>
<dbReference type="InterPro" id="IPR004393">
    <property type="entry name" value="NadC"/>
</dbReference>
<dbReference type="Gene3D" id="3.90.1170.20">
    <property type="entry name" value="Quinolinate phosphoribosyl transferase, N-terminal domain"/>
    <property type="match status" value="1"/>
</dbReference>
<keyword evidence="8 12" id="KW-0808">Transferase</keyword>
<dbReference type="eggNOG" id="COG0157">
    <property type="taxonomic scope" value="Bacteria"/>
</dbReference>
<evidence type="ECO:0000256" key="13">
    <source>
        <dbReference type="PIRSR" id="PIRSR006250-1"/>
    </source>
</evidence>
<feature type="binding site" evidence="13">
    <location>
        <position position="166"/>
    </location>
    <ligand>
        <name>substrate</name>
    </ligand>
</feature>
<dbReference type="GO" id="GO:0004514">
    <property type="term" value="F:nicotinate-nucleotide diphosphorylase (carboxylating) activity"/>
    <property type="evidence" value="ECO:0007669"/>
    <property type="project" value="UniProtKB-EC"/>
</dbReference>
<dbReference type="STRING" id="765420.OSCT_1304"/>
<evidence type="ECO:0000256" key="4">
    <source>
        <dbReference type="ARBA" id="ARBA00011218"/>
    </source>
</evidence>
<evidence type="ECO:0000256" key="6">
    <source>
        <dbReference type="ARBA" id="ARBA00022642"/>
    </source>
</evidence>
<comment type="pathway">
    <text evidence="2">Cofactor biosynthesis; NAD(+) biosynthesis; nicotinate D-ribonucleotide from quinolinate: step 1/1.</text>
</comment>
<feature type="domain" description="Quinolinate phosphoribosyl transferase C-terminal" evidence="14">
    <location>
        <begin position="111"/>
        <end position="280"/>
    </location>
</feature>
<feature type="binding site" evidence="13">
    <location>
        <begin position="244"/>
        <end position="246"/>
    </location>
    <ligand>
        <name>substrate</name>
    </ligand>
</feature>
<dbReference type="AlphaFoldDB" id="E1IDA3"/>
<dbReference type="FunFam" id="3.90.1170.20:FF:000001">
    <property type="entry name" value="Nicotinate-nucleotide diphosphorylase (Carboxylating)"/>
    <property type="match status" value="1"/>
</dbReference>
<dbReference type="InterPro" id="IPR036068">
    <property type="entry name" value="Nicotinate_pribotase-like_C"/>
</dbReference>
<dbReference type="GO" id="GO:0034213">
    <property type="term" value="P:quinolinate catabolic process"/>
    <property type="evidence" value="ECO:0007669"/>
    <property type="project" value="TreeGrafter"/>
</dbReference>
<sequence length="281" mass="28933">MDLAPHIVHEIVARALAEDVGTGDLTSLAAIPPAVHAGATFVLREAAVVCGLPVVQAVFAALDPALEVRVLVAEGSHAAAGTPIASVSGPARGIVSGERVALNLLQRMCGVATLTARYVEAVQGTKARILDTRKTTPGLRALEKYAVRMGGGTNHRFALYDGVMLKDNHLAILAAQGFGLAEAVRRTRAAVGPMVRVEVEVETVEQAQVAAEAGAEMILLDNMSPENLRAAVAVVAGRALCEASGGITLASIRAVAETGVDFISVGALTHSARAVDIGLDM</sequence>
<dbReference type="PANTHER" id="PTHR32179">
    <property type="entry name" value="NICOTINATE-NUCLEOTIDE PYROPHOSPHORYLASE [CARBOXYLATING]"/>
    <property type="match status" value="1"/>
</dbReference>
<dbReference type="SUPFAM" id="SSF54675">
    <property type="entry name" value="Nicotinate/Quinolinate PRTase N-terminal domain-like"/>
    <property type="match status" value="1"/>
</dbReference>
<evidence type="ECO:0000259" key="14">
    <source>
        <dbReference type="Pfam" id="PF01729"/>
    </source>
</evidence>
<dbReference type="Proteomes" id="UP000054010">
    <property type="component" value="Unassembled WGS sequence"/>
</dbReference>
<feature type="binding site" evidence="13">
    <location>
        <position position="200"/>
    </location>
    <ligand>
        <name>substrate</name>
    </ligand>
</feature>
<evidence type="ECO:0000313" key="17">
    <source>
        <dbReference type="Proteomes" id="UP000054010"/>
    </source>
</evidence>
<dbReference type="Pfam" id="PF02749">
    <property type="entry name" value="QRPTase_N"/>
    <property type="match status" value="1"/>
</dbReference>
<feature type="domain" description="Quinolinate phosphoribosyl transferase N-terminal" evidence="15">
    <location>
        <begin position="24"/>
        <end position="109"/>
    </location>
</feature>
<feature type="binding site" evidence="13">
    <location>
        <begin position="265"/>
        <end position="267"/>
    </location>
    <ligand>
        <name>substrate</name>
    </ligand>
</feature>
<dbReference type="NCBIfam" id="TIGR00078">
    <property type="entry name" value="nadC"/>
    <property type="match status" value="1"/>
</dbReference>
<dbReference type="GO" id="GO:0009435">
    <property type="term" value="P:NAD+ biosynthetic process"/>
    <property type="evidence" value="ECO:0007669"/>
    <property type="project" value="UniProtKB-UniPathway"/>
</dbReference>
<feature type="binding site" evidence="13">
    <location>
        <position position="221"/>
    </location>
    <ligand>
        <name>substrate</name>
    </ligand>
</feature>
<dbReference type="InterPro" id="IPR013785">
    <property type="entry name" value="Aldolase_TIM"/>
</dbReference>
<name>E1IDA3_9CHLR</name>
<evidence type="ECO:0000256" key="7">
    <source>
        <dbReference type="ARBA" id="ARBA00022676"/>
    </source>
</evidence>
<proteinExistence type="inferred from homology"/>
<organism evidence="16 17">
    <name type="scientific">Oscillochloris trichoides DG-6</name>
    <dbReference type="NCBI Taxonomy" id="765420"/>
    <lineage>
        <taxon>Bacteria</taxon>
        <taxon>Bacillati</taxon>
        <taxon>Chloroflexota</taxon>
        <taxon>Chloroflexia</taxon>
        <taxon>Chloroflexales</taxon>
        <taxon>Chloroflexineae</taxon>
        <taxon>Oscillochloridaceae</taxon>
        <taxon>Oscillochloris</taxon>
    </lineage>
</organism>
<dbReference type="EMBL" id="ADVR01000040">
    <property type="protein sequence ID" value="EFO80780.1"/>
    <property type="molecule type" value="Genomic_DNA"/>
</dbReference>
<dbReference type="SUPFAM" id="SSF51690">
    <property type="entry name" value="Nicotinate/Quinolinate PRTase C-terminal domain-like"/>
    <property type="match status" value="1"/>
</dbReference>
<evidence type="ECO:0000256" key="10">
    <source>
        <dbReference type="ARBA" id="ARBA00047445"/>
    </source>
</evidence>
<evidence type="ECO:0000256" key="9">
    <source>
        <dbReference type="ARBA" id="ARBA00033102"/>
    </source>
</evidence>
<reference evidence="16 17" key="1">
    <citation type="journal article" date="2011" name="J. Bacteriol.">
        <title>Draft genome sequence of the anoxygenic filamentous phototrophic bacterium Oscillochloris trichoides subsp. DG-6.</title>
        <authorList>
            <person name="Kuznetsov B.B."/>
            <person name="Ivanovsky R.N."/>
            <person name="Keppen O.I."/>
            <person name="Sukhacheva M.V."/>
            <person name="Bumazhkin B.K."/>
            <person name="Patutina E.O."/>
            <person name="Beletsky A.V."/>
            <person name="Mardanov A.V."/>
            <person name="Baslerov R.V."/>
            <person name="Panteleeva A.N."/>
            <person name="Kolganova T.V."/>
            <person name="Ravin N.V."/>
            <person name="Skryabin K.G."/>
        </authorList>
    </citation>
    <scope>NUCLEOTIDE SEQUENCE [LARGE SCALE GENOMIC DNA]</scope>
    <source>
        <strain evidence="16 17">DG-6</strain>
    </source>
</reference>
<keyword evidence="7 12" id="KW-0328">Glycosyltransferase</keyword>
<keyword evidence="17" id="KW-1185">Reference proteome</keyword>
<evidence type="ECO:0000256" key="8">
    <source>
        <dbReference type="ARBA" id="ARBA00022679"/>
    </source>
</evidence>
<dbReference type="InterPro" id="IPR022412">
    <property type="entry name" value="Quinolinate_PRibosylTrfase_N"/>
</dbReference>
<dbReference type="GO" id="GO:0005737">
    <property type="term" value="C:cytoplasm"/>
    <property type="evidence" value="ECO:0007669"/>
    <property type="project" value="TreeGrafter"/>
</dbReference>
<protein>
    <recommendedName>
        <fullName evidence="11">Probable nicotinate-nucleotide pyrophosphorylase [carboxylating]</fullName>
        <ecNumber evidence="5">2.4.2.19</ecNumber>
    </recommendedName>
    <alternativeName>
        <fullName evidence="9">Quinolinate phosphoribosyltransferase [decarboxylating]</fullName>
    </alternativeName>
</protein>
<accession>E1IDA3</accession>
<evidence type="ECO:0000256" key="11">
    <source>
        <dbReference type="ARBA" id="ARBA00069173"/>
    </source>
</evidence>
<dbReference type="InterPro" id="IPR002638">
    <property type="entry name" value="Quinolinate_PRibosylTrfase_C"/>
</dbReference>
<feature type="binding site" evidence="13">
    <location>
        <position position="99"/>
    </location>
    <ligand>
        <name>substrate</name>
    </ligand>
</feature>
<comment type="subunit">
    <text evidence="4">Hexamer formed by 3 homodimers.</text>
</comment>
<gene>
    <name evidence="16" type="ORF">OSCT_1304</name>
</gene>
<dbReference type="HOGENOM" id="CLU_039622_0_1_0"/>
<evidence type="ECO:0000256" key="1">
    <source>
        <dbReference type="ARBA" id="ARBA00003237"/>
    </source>
</evidence>
<evidence type="ECO:0000256" key="12">
    <source>
        <dbReference type="PIRNR" id="PIRNR006250"/>
    </source>
</evidence>
<evidence type="ECO:0000256" key="2">
    <source>
        <dbReference type="ARBA" id="ARBA00004893"/>
    </source>
</evidence>
<comment type="similarity">
    <text evidence="3 12">Belongs to the NadC/ModD family.</text>
</comment>
<dbReference type="FunFam" id="3.20.20.70:FF:000030">
    <property type="entry name" value="Nicotinate-nucleotide pyrophosphorylase, carboxylating"/>
    <property type="match status" value="1"/>
</dbReference>
<dbReference type="OrthoDB" id="9782546at2"/>
<dbReference type="EC" id="2.4.2.19" evidence="5"/>
<dbReference type="PIRSF" id="PIRSF006250">
    <property type="entry name" value="NadC_ModD"/>
    <property type="match status" value="1"/>
</dbReference>
<dbReference type="InterPro" id="IPR037128">
    <property type="entry name" value="Quinolinate_PRibosylTase_N_sf"/>
</dbReference>
<comment type="catalytic activity">
    <reaction evidence="10">
        <text>nicotinate beta-D-ribonucleotide + CO2 + diphosphate = quinolinate + 5-phospho-alpha-D-ribose 1-diphosphate + 2 H(+)</text>
        <dbReference type="Rhea" id="RHEA:12733"/>
        <dbReference type="ChEBI" id="CHEBI:15378"/>
        <dbReference type="ChEBI" id="CHEBI:16526"/>
        <dbReference type="ChEBI" id="CHEBI:29959"/>
        <dbReference type="ChEBI" id="CHEBI:33019"/>
        <dbReference type="ChEBI" id="CHEBI:57502"/>
        <dbReference type="ChEBI" id="CHEBI:58017"/>
        <dbReference type="EC" id="2.4.2.19"/>
    </reaction>
</comment>
<comment type="function">
    <text evidence="1">Involved in the catabolism of quinolinic acid (QA).</text>
</comment>
<evidence type="ECO:0000256" key="5">
    <source>
        <dbReference type="ARBA" id="ARBA00011944"/>
    </source>
</evidence>
<dbReference type="Pfam" id="PF01729">
    <property type="entry name" value="QRPTase_C"/>
    <property type="match status" value="1"/>
</dbReference>
<dbReference type="CDD" id="cd01572">
    <property type="entry name" value="QPRTase"/>
    <property type="match status" value="1"/>
</dbReference>
<evidence type="ECO:0000256" key="3">
    <source>
        <dbReference type="ARBA" id="ARBA00009400"/>
    </source>
</evidence>
<comment type="caution">
    <text evidence="16">The sequence shown here is derived from an EMBL/GenBank/DDBJ whole genome shotgun (WGS) entry which is preliminary data.</text>
</comment>
<dbReference type="UniPathway" id="UPA00253">
    <property type="reaction ID" value="UER00331"/>
</dbReference>